<keyword evidence="3" id="KW-1185">Reference proteome</keyword>
<dbReference type="PANTHER" id="PTHR35175:SF2">
    <property type="entry name" value="DUF1289 DOMAIN-CONTAINING PROTEIN"/>
    <property type="match status" value="1"/>
</dbReference>
<sequence>MTLASPCTKVCTLDPAAKLCIGCGRTLDEIACWKSMSQAERDRVMAVLPERLARLGRDEAVP</sequence>
<organism evidence="2 3">
    <name type="scientific">Blastochloris viridis</name>
    <name type="common">Rhodopseudomonas viridis</name>
    <dbReference type="NCBI Taxonomy" id="1079"/>
    <lineage>
        <taxon>Bacteria</taxon>
        <taxon>Pseudomonadati</taxon>
        <taxon>Pseudomonadota</taxon>
        <taxon>Alphaproteobacteria</taxon>
        <taxon>Hyphomicrobiales</taxon>
        <taxon>Blastochloridaceae</taxon>
        <taxon>Blastochloris</taxon>
    </lineage>
</organism>
<dbReference type="Pfam" id="PF06945">
    <property type="entry name" value="DUF1289"/>
    <property type="match status" value="1"/>
</dbReference>
<reference evidence="3" key="3">
    <citation type="journal article" date="2016" name="Genome Announc.">
        <title>Revised genome sequence of the purple photosynthetic bacterium Blastochloris viridis.</title>
        <authorList>
            <person name="Liu L.N."/>
            <person name="Faulkner M."/>
            <person name="Liu X."/>
            <person name="Huang F."/>
            <person name="Darby A.C."/>
            <person name="Hall N."/>
        </authorList>
    </citation>
    <scope>NUCLEOTIDE SEQUENCE [LARGE SCALE GENOMIC DNA]</scope>
    <source>
        <strain evidence="3">ATCC 19567 / DSM 133 / F</strain>
    </source>
</reference>
<evidence type="ECO:0000313" key="2">
    <source>
        <dbReference type="EMBL" id="CUU41303.1"/>
    </source>
</evidence>
<dbReference type="PANTHER" id="PTHR35175">
    <property type="entry name" value="DUF1289 DOMAIN-CONTAINING PROTEIN"/>
    <property type="match status" value="1"/>
</dbReference>
<dbReference type="InterPro" id="IPR010710">
    <property type="entry name" value="DUF1289"/>
</dbReference>
<name>A0A0H5BNQ9_BLAVI</name>
<accession>A0A0H5BNQ9</accession>
<dbReference type="KEGG" id="bvr:BVIR_847"/>
<evidence type="ECO:0000313" key="3">
    <source>
        <dbReference type="Proteomes" id="UP000065734"/>
    </source>
</evidence>
<dbReference type="STRING" id="1079.BVIR_847"/>
<gene>
    <name evidence="1" type="ORF">BV133_475</name>
    <name evidence="2" type="ORF">BVIRIDIS_02920</name>
</gene>
<proteinExistence type="predicted"/>
<reference evidence="2" key="2">
    <citation type="submission" date="2015-11" db="EMBL/GenBank/DDBJ databases">
        <authorList>
            <person name="Zhang Y."/>
            <person name="Guo Z."/>
        </authorList>
    </citation>
    <scope>NUCLEOTIDE SEQUENCE</scope>
    <source>
        <strain evidence="2">1</strain>
    </source>
</reference>
<dbReference type="EMBL" id="LN907867">
    <property type="protein sequence ID" value="CUU41303.1"/>
    <property type="molecule type" value="Genomic_DNA"/>
</dbReference>
<dbReference type="EMBL" id="AP014854">
    <property type="protein sequence ID" value="BAR98068.1"/>
    <property type="molecule type" value="Genomic_DNA"/>
</dbReference>
<dbReference type="AlphaFoldDB" id="A0A0H5BNQ9"/>
<dbReference type="Proteomes" id="UP000065734">
    <property type="component" value="Chromosome I"/>
</dbReference>
<protein>
    <submittedName>
        <fullName evidence="2">Putative Fe-S protein</fullName>
    </submittedName>
</protein>
<reference evidence="1" key="1">
    <citation type="journal article" date="2015" name="Genome Announc.">
        <title>Complete Genome Sequence of the Bacteriochlorophyll b-Producing Photosynthetic Bacterium Blastochloris viridis.</title>
        <authorList>
            <person name="Tsukatani Y."/>
            <person name="Hirose Y."/>
            <person name="Harada J."/>
            <person name="Misawa N."/>
            <person name="Mori K."/>
            <person name="Inoue K."/>
            <person name="Tamiaki H."/>
        </authorList>
    </citation>
    <scope>NUCLEOTIDE SEQUENCE [LARGE SCALE GENOMIC DNA]</scope>
    <source>
        <strain evidence="1">DSM 133</strain>
    </source>
</reference>
<evidence type="ECO:0000313" key="1">
    <source>
        <dbReference type="EMBL" id="BAR98068.1"/>
    </source>
</evidence>
<dbReference type="RefSeq" id="WP_145911868.1">
    <property type="nucleotide sequence ID" value="NZ_AP014854.2"/>
</dbReference>
<dbReference type="OrthoDB" id="3569535at2"/>